<organism evidence="4 5">
    <name type="scientific">Streptomyces viridochromogenes (strain DSM 40736 / JCM 4977 / BCRC 1201 / Tue 494)</name>
    <dbReference type="NCBI Taxonomy" id="591159"/>
    <lineage>
        <taxon>Bacteria</taxon>
        <taxon>Bacillati</taxon>
        <taxon>Actinomycetota</taxon>
        <taxon>Actinomycetes</taxon>
        <taxon>Kitasatosporales</taxon>
        <taxon>Streptomycetaceae</taxon>
        <taxon>Streptomyces</taxon>
    </lineage>
</organism>
<evidence type="ECO:0000313" key="4">
    <source>
        <dbReference type="EMBL" id="EFL30511.1"/>
    </source>
</evidence>
<dbReference type="SUPFAM" id="SSF55729">
    <property type="entry name" value="Acyl-CoA N-acyltransferases (Nat)"/>
    <property type="match status" value="1"/>
</dbReference>
<dbReference type="PROSITE" id="PS51186">
    <property type="entry name" value="GNAT"/>
    <property type="match status" value="1"/>
</dbReference>
<dbReference type="PANTHER" id="PTHR43072">
    <property type="entry name" value="N-ACETYLTRANSFERASE"/>
    <property type="match status" value="1"/>
</dbReference>
<dbReference type="AlphaFoldDB" id="D9XF32"/>
<dbReference type="Proteomes" id="UP000004184">
    <property type="component" value="Unassembled WGS sequence"/>
</dbReference>
<dbReference type="GO" id="GO:0016747">
    <property type="term" value="F:acyltransferase activity, transferring groups other than amino-acyl groups"/>
    <property type="evidence" value="ECO:0007669"/>
    <property type="project" value="InterPro"/>
</dbReference>
<name>D9XF32_STRVT</name>
<keyword evidence="1 4" id="KW-0808">Transferase</keyword>
<dbReference type="SMR" id="D9XF32"/>
<feature type="domain" description="N-acetyltransferase" evidence="3">
    <location>
        <begin position="8"/>
        <end position="169"/>
    </location>
</feature>
<dbReference type="InterPro" id="IPR016181">
    <property type="entry name" value="Acyl_CoA_acyltransferase"/>
</dbReference>
<evidence type="ECO:0000256" key="1">
    <source>
        <dbReference type="ARBA" id="ARBA00022679"/>
    </source>
</evidence>
<reference evidence="5" key="1">
    <citation type="submission" date="2009-02" db="EMBL/GenBank/DDBJ databases">
        <title>Annotation of Streptomyces viridochromogenes strain DSM 40736.</title>
        <authorList>
            <consortium name="The Broad Institute Genome Sequencing Platform"/>
            <consortium name="Broad Institute Microbial Sequencing Center"/>
            <person name="Fischbach M."/>
            <person name="Godfrey P."/>
            <person name="Ward D."/>
            <person name="Young S."/>
            <person name="Zeng Q."/>
            <person name="Koehrsen M."/>
            <person name="Alvarado L."/>
            <person name="Berlin A.M."/>
            <person name="Bochicchio J."/>
            <person name="Borenstein D."/>
            <person name="Chapman S.B."/>
            <person name="Chen Z."/>
            <person name="Engels R."/>
            <person name="Freedman E."/>
            <person name="Gellesch M."/>
            <person name="Goldberg J."/>
            <person name="Griggs A."/>
            <person name="Gujja S."/>
            <person name="Heilman E.R."/>
            <person name="Heiman D.I."/>
            <person name="Hepburn T.A."/>
            <person name="Howarth C."/>
            <person name="Jen D."/>
            <person name="Larson L."/>
            <person name="Lewis B."/>
            <person name="Mehta T."/>
            <person name="Park D."/>
            <person name="Pearson M."/>
            <person name="Richards J."/>
            <person name="Roberts A."/>
            <person name="Saif S."/>
            <person name="Shea T.D."/>
            <person name="Shenoy N."/>
            <person name="Sisk P."/>
            <person name="Stolte C."/>
            <person name="Sykes S.N."/>
            <person name="Thomson T."/>
            <person name="Walk T."/>
            <person name="White J."/>
            <person name="Yandava C."/>
            <person name="Straight P."/>
            <person name="Clardy J."/>
            <person name="Hung D."/>
            <person name="Kolter R."/>
            <person name="Mekalanos J."/>
            <person name="Walker S."/>
            <person name="Walsh C.T."/>
            <person name="Wieland-Brown L.C."/>
            <person name="Haas B."/>
            <person name="Nusbaum C."/>
            <person name="Birren B."/>
        </authorList>
    </citation>
    <scope>NUCLEOTIDE SEQUENCE [LARGE SCALE GENOMIC DNA]</scope>
    <source>
        <strain evidence="5">DSM 40736 / JCM 4977 / BCRC 1201 / Tue 494</strain>
    </source>
</reference>
<evidence type="ECO:0000313" key="5">
    <source>
        <dbReference type="Proteomes" id="UP000004184"/>
    </source>
</evidence>
<dbReference type="Pfam" id="PF00583">
    <property type="entry name" value="Acetyltransf_1"/>
    <property type="match status" value="1"/>
</dbReference>
<dbReference type="Gene3D" id="3.40.630.30">
    <property type="match status" value="1"/>
</dbReference>
<dbReference type="RefSeq" id="WP_003988626.1">
    <property type="nucleotide sequence ID" value="NZ_GG657757.1"/>
</dbReference>
<protein>
    <submittedName>
        <fullName evidence="4">Phosphinothricin-N-acetyltransferase</fullName>
    </submittedName>
</protein>
<evidence type="ECO:0000259" key="3">
    <source>
        <dbReference type="PROSITE" id="PS51186"/>
    </source>
</evidence>
<keyword evidence="5" id="KW-1185">Reference proteome</keyword>
<sequence>MSPERRPVEIRPATAADMAAVCDIVNHYIETSTVNFRTEPQTPQEWIDDLERLQDRYPWLVAEVEGVVAGIAYAGPWKARNAYDWTVESTVYVSHRHQRLGLGSTLYTHLLKSMEAQGFKSVVAVIGLPNDPSVRLHEALGYTARGTLRAAGYKHGGWHDVGFWQRDFELPAPPRPVRPVTQI</sequence>
<proteinExistence type="predicted"/>
<dbReference type="PANTHER" id="PTHR43072:SF23">
    <property type="entry name" value="UPF0039 PROTEIN C11D3.02C"/>
    <property type="match status" value="1"/>
</dbReference>
<dbReference type="EMBL" id="GG657757">
    <property type="protein sequence ID" value="EFL30511.1"/>
    <property type="molecule type" value="Genomic_DNA"/>
</dbReference>
<dbReference type="InterPro" id="IPR000182">
    <property type="entry name" value="GNAT_dom"/>
</dbReference>
<keyword evidence="2" id="KW-0012">Acyltransferase</keyword>
<gene>
    <name evidence="4" type="ORF">SSQG_01029</name>
</gene>
<accession>D9XF32</accession>
<dbReference type="OrthoDB" id="3173333at2"/>
<evidence type="ECO:0000256" key="2">
    <source>
        <dbReference type="ARBA" id="ARBA00023315"/>
    </source>
</evidence>
<dbReference type="CDD" id="cd04301">
    <property type="entry name" value="NAT_SF"/>
    <property type="match status" value="1"/>
</dbReference>
<dbReference type="NCBIfam" id="NF040502">
    <property type="entry name" value="PPT_acetyltrans"/>
    <property type="match status" value="1"/>
</dbReference>
<dbReference type="HOGENOM" id="CLU_013985_4_2_11"/>